<gene>
    <name evidence="2" type="ORF">Tci_917815</name>
</gene>
<evidence type="ECO:0000313" key="2">
    <source>
        <dbReference type="EMBL" id="GFD45846.1"/>
    </source>
</evidence>
<reference evidence="2" key="1">
    <citation type="journal article" date="2019" name="Sci. Rep.">
        <title>Draft genome of Tanacetum cinerariifolium, the natural source of mosquito coil.</title>
        <authorList>
            <person name="Yamashiro T."/>
            <person name="Shiraishi A."/>
            <person name="Satake H."/>
            <person name="Nakayama K."/>
        </authorList>
    </citation>
    <scope>NUCLEOTIDE SEQUENCE</scope>
</reference>
<dbReference type="AlphaFoldDB" id="A0A699WJF7"/>
<accession>A0A699WJF7</accession>
<protein>
    <recommendedName>
        <fullName evidence="3">Reverse transcriptase domain-containing protein</fullName>
    </recommendedName>
</protein>
<name>A0A699WJF7_TANCI</name>
<sequence>MIDQGVTATLAARDALRSTNGDDSHKSGTGVRRTERAARECTYTDFLKCQPLP</sequence>
<comment type="caution">
    <text evidence="2">The sequence shown here is derived from an EMBL/GenBank/DDBJ whole genome shotgun (WGS) entry which is preliminary data.</text>
</comment>
<feature type="non-terminal residue" evidence="2">
    <location>
        <position position="53"/>
    </location>
</feature>
<evidence type="ECO:0000256" key="1">
    <source>
        <dbReference type="SAM" id="MobiDB-lite"/>
    </source>
</evidence>
<organism evidence="2">
    <name type="scientific">Tanacetum cinerariifolium</name>
    <name type="common">Dalmatian daisy</name>
    <name type="synonym">Chrysanthemum cinerariifolium</name>
    <dbReference type="NCBI Taxonomy" id="118510"/>
    <lineage>
        <taxon>Eukaryota</taxon>
        <taxon>Viridiplantae</taxon>
        <taxon>Streptophyta</taxon>
        <taxon>Embryophyta</taxon>
        <taxon>Tracheophyta</taxon>
        <taxon>Spermatophyta</taxon>
        <taxon>Magnoliopsida</taxon>
        <taxon>eudicotyledons</taxon>
        <taxon>Gunneridae</taxon>
        <taxon>Pentapetalae</taxon>
        <taxon>asterids</taxon>
        <taxon>campanulids</taxon>
        <taxon>Asterales</taxon>
        <taxon>Asteraceae</taxon>
        <taxon>Asteroideae</taxon>
        <taxon>Anthemideae</taxon>
        <taxon>Anthemidinae</taxon>
        <taxon>Tanacetum</taxon>
    </lineage>
</organism>
<proteinExistence type="predicted"/>
<feature type="region of interest" description="Disordered" evidence="1">
    <location>
        <begin position="13"/>
        <end position="35"/>
    </location>
</feature>
<evidence type="ECO:0008006" key="3">
    <source>
        <dbReference type="Google" id="ProtNLM"/>
    </source>
</evidence>
<dbReference type="EMBL" id="BKCJ011659174">
    <property type="protein sequence ID" value="GFD45846.1"/>
    <property type="molecule type" value="Genomic_DNA"/>
</dbReference>
<feature type="compositionally biased region" description="Basic and acidic residues" evidence="1">
    <location>
        <begin position="14"/>
        <end position="35"/>
    </location>
</feature>